<name>A0A857JQX8_9ALTE</name>
<keyword evidence="5" id="KW-0664">Pyridoxine biosynthesis</keyword>
<dbReference type="PANTHER" id="PTHR10851:SF0">
    <property type="entry name" value="PYRIDOXINE-5'-PHOSPHATE OXIDASE"/>
    <property type="match status" value="1"/>
</dbReference>
<dbReference type="GO" id="GO:0004733">
    <property type="term" value="F:pyridoxamine phosphate oxidase activity"/>
    <property type="evidence" value="ECO:0007669"/>
    <property type="project" value="UniProtKB-UniRule"/>
</dbReference>
<keyword evidence="4 5" id="KW-0560">Oxidoreductase</keyword>
<feature type="binding site" evidence="5 6">
    <location>
        <position position="66"/>
    </location>
    <ligand>
        <name>substrate</name>
    </ligand>
</feature>
<comment type="similarity">
    <text evidence="1 5">Belongs to the pyridoxamine 5'-phosphate oxidase family.</text>
</comment>
<comment type="catalytic activity">
    <reaction evidence="5">
        <text>pyridoxamine 5'-phosphate + O2 + H2O = pyridoxal 5'-phosphate + H2O2 + NH4(+)</text>
        <dbReference type="Rhea" id="RHEA:15817"/>
        <dbReference type="ChEBI" id="CHEBI:15377"/>
        <dbReference type="ChEBI" id="CHEBI:15379"/>
        <dbReference type="ChEBI" id="CHEBI:16240"/>
        <dbReference type="ChEBI" id="CHEBI:28938"/>
        <dbReference type="ChEBI" id="CHEBI:58451"/>
        <dbReference type="ChEBI" id="CHEBI:597326"/>
        <dbReference type="EC" id="1.4.3.5"/>
    </reaction>
</comment>
<evidence type="ECO:0000259" key="8">
    <source>
        <dbReference type="Pfam" id="PF01243"/>
    </source>
</evidence>
<organism evidence="10 11">
    <name type="scientific">Paraglaciecola mesophila</name>
    <dbReference type="NCBI Taxonomy" id="197222"/>
    <lineage>
        <taxon>Bacteria</taxon>
        <taxon>Pseudomonadati</taxon>
        <taxon>Pseudomonadota</taxon>
        <taxon>Gammaproteobacteria</taxon>
        <taxon>Alteromonadales</taxon>
        <taxon>Alteromonadaceae</taxon>
        <taxon>Paraglaciecola</taxon>
    </lineage>
</organism>
<evidence type="ECO:0000256" key="1">
    <source>
        <dbReference type="ARBA" id="ARBA00007301"/>
    </source>
</evidence>
<dbReference type="GO" id="GO:0010181">
    <property type="term" value="F:FMN binding"/>
    <property type="evidence" value="ECO:0007669"/>
    <property type="project" value="UniProtKB-UniRule"/>
</dbReference>
<evidence type="ECO:0000313" key="10">
    <source>
        <dbReference type="EMBL" id="QHJ13501.1"/>
    </source>
</evidence>
<dbReference type="KEGG" id="pmes:FX988_03762"/>
<dbReference type="Pfam" id="PF10590">
    <property type="entry name" value="PNP_phzG_C"/>
    <property type="match status" value="1"/>
</dbReference>
<comment type="subunit">
    <text evidence="5">Homodimer.</text>
</comment>
<dbReference type="InterPro" id="IPR000659">
    <property type="entry name" value="Pyridox_Oxase"/>
</dbReference>
<feature type="binding site" evidence="5 7">
    <location>
        <position position="82"/>
    </location>
    <ligand>
        <name>FMN</name>
        <dbReference type="ChEBI" id="CHEBI:58210"/>
    </ligand>
</feature>
<comment type="pathway">
    <text evidence="5">Cofactor metabolism; pyridoxal 5'-phosphate salvage; pyridoxal 5'-phosphate from pyridoxine 5'-phosphate: step 1/1.</text>
</comment>
<comment type="pathway">
    <text evidence="5">Cofactor metabolism; pyridoxal 5'-phosphate salvage; pyridoxal 5'-phosphate from pyridoxamine 5'-phosphate: step 1/1.</text>
</comment>
<comment type="catalytic activity">
    <reaction evidence="5">
        <text>pyridoxine 5'-phosphate + O2 = pyridoxal 5'-phosphate + H2O2</text>
        <dbReference type="Rhea" id="RHEA:15149"/>
        <dbReference type="ChEBI" id="CHEBI:15379"/>
        <dbReference type="ChEBI" id="CHEBI:16240"/>
        <dbReference type="ChEBI" id="CHEBI:58589"/>
        <dbReference type="ChEBI" id="CHEBI:597326"/>
        <dbReference type="EC" id="1.4.3.5"/>
    </reaction>
</comment>
<dbReference type="InterPro" id="IPR019740">
    <property type="entry name" value="Pyridox_Oxase_CS"/>
</dbReference>
<comment type="function">
    <text evidence="5">Catalyzes the oxidation of either pyridoxine 5'-phosphate (PNP) or pyridoxamine 5'-phosphate (PMP) into pyridoxal 5'-phosphate (PLP).</text>
</comment>
<dbReference type="PANTHER" id="PTHR10851">
    <property type="entry name" value="PYRIDOXINE-5-PHOSPHATE OXIDASE"/>
    <property type="match status" value="1"/>
</dbReference>
<dbReference type="NCBIfam" id="NF004231">
    <property type="entry name" value="PRK05679.1"/>
    <property type="match status" value="1"/>
</dbReference>
<dbReference type="GO" id="GO:0008615">
    <property type="term" value="P:pyridoxine biosynthetic process"/>
    <property type="evidence" value="ECO:0007669"/>
    <property type="project" value="UniProtKB-UniRule"/>
</dbReference>
<dbReference type="AlphaFoldDB" id="A0A857JQX8"/>
<dbReference type="HAMAP" id="MF_01629">
    <property type="entry name" value="PdxH"/>
    <property type="match status" value="1"/>
</dbReference>
<dbReference type="PROSITE" id="PS01064">
    <property type="entry name" value="PYRIDOX_OXIDASE"/>
    <property type="match status" value="1"/>
</dbReference>
<comment type="cofactor">
    <cofactor evidence="5 7">
        <name>FMN</name>
        <dbReference type="ChEBI" id="CHEBI:58210"/>
    </cofactor>
    <text evidence="5 7">Binds 1 FMN per subunit.</text>
</comment>
<evidence type="ECO:0000256" key="3">
    <source>
        <dbReference type="ARBA" id="ARBA00022643"/>
    </source>
</evidence>
<dbReference type="OrthoDB" id="9780392at2"/>
<feature type="binding site" evidence="5 6">
    <location>
        <position position="127"/>
    </location>
    <ligand>
        <name>substrate</name>
    </ligand>
</feature>
<feature type="binding site" evidence="5 7">
    <location>
        <begin position="76"/>
        <end position="77"/>
    </location>
    <ligand>
        <name>FMN</name>
        <dbReference type="ChEBI" id="CHEBI:58210"/>
    </ligand>
</feature>
<evidence type="ECO:0000256" key="6">
    <source>
        <dbReference type="PIRSR" id="PIRSR000190-1"/>
    </source>
</evidence>
<keyword evidence="2 5" id="KW-0285">Flavoprotein</keyword>
<feature type="binding site" evidence="5 6">
    <location>
        <begin position="191"/>
        <end position="193"/>
    </location>
    <ligand>
        <name>substrate</name>
    </ligand>
</feature>
<evidence type="ECO:0000256" key="2">
    <source>
        <dbReference type="ARBA" id="ARBA00022630"/>
    </source>
</evidence>
<evidence type="ECO:0000256" key="7">
    <source>
        <dbReference type="PIRSR" id="PIRSR000190-2"/>
    </source>
</evidence>
<feature type="binding site" evidence="5 7">
    <location>
        <begin position="61"/>
        <end position="66"/>
    </location>
    <ligand>
        <name>FMN</name>
        <dbReference type="ChEBI" id="CHEBI:58210"/>
    </ligand>
</feature>
<feature type="binding site" evidence="5 7">
    <location>
        <position position="185"/>
    </location>
    <ligand>
        <name>FMN</name>
        <dbReference type="ChEBI" id="CHEBI:58210"/>
    </ligand>
</feature>
<keyword evidence="11" id="KW-1185">Reference proteome</keyword>
<evidence type="ECO:0000259" key="9">
    <source>
        <dbReference type="Pfam" id="PF10590"/>
    </source>
</evidence>
<dbReference type="InterPro" id="IPR019576">
    <property type="entry name" value="Pyridoxamine_oxidase_dimer_C"/>
</dbReference>
<feature type="binding site" evidence="5 7">
    <location>
        <position position="105"/>
    </location>
    <ligand>
        <name>FMN</name>
        <dbReference type="ChEBI" id="CHEBI:58210"/>
    </ligand>
</feature>
<dbReference type="PIRSF" id="PIRSF000190">
    <property type="entry name" value="Pyd_amn-ph_oxd"/>
    <property type="match status" value="1"/>
</dbReference>
<keyword evidence="3 5" id="KW-0288">FMN</keyword>
<gene>
    <name evidence="5" type="primary">pdxH</name>
    <name evidence="10" type="ORF">FX988_03762</name>
</gene>
<dbReference type="EC" id="1.4.3.5" evidence="5"/>
<evidence type="ECO:0000313" key="11">
    <source>
        <dbReference type="Proteomes" id="UP000464524"/>
    </source>
</evidence>
<proteinExistence type="inferred from homology"/>
<dbReference type="NCBIfam" id="TIGR00558">
    <property type="entry name" value="pdxH"/>
    <property type="match status" value="1"/>
</dbReference>
<reference evidence="10 11" key="1">
    <citation type="submission" date="2019-12" db="EMBL/GenBank/DDBJ databases">
        <title>Genome sequencing and assembly of endphytes of Porphyra tenera.</title>
        <authorList>
            <person name="Park J.M."/>
            <person name="Shin R."/>
            <person name="Jo S.H."/>
        </authorList>
    </citation>
    <scope>NUCLEOTIDE SEQUENCE [LARGE SCALE GENOMIC DNA]</scope>
    <source>
        <strain evidence="10 11">GPM4</strain>
    </source>
</reference>
<evidence type="ECO:0000256" key="4">
    <source>
        <dbReference type="ARBA" id="ARBA00023002"/>
    </source>
</evidence>
<dbReference type="Proteomes" id="UP000464524">
    <property type="component" value="Chromosome"/>
</dbReference>
<dbReference type="Gene3D" id="2.30.110.10">
    <property type="entry name" value="Electron Transport, Fmn-binding Protein, Chain A"/>
    <property type="match status" value="1"/>
</dbReference>
<dbReference type="RefSeq" id="WP_160181587.1">
    <property type="nucleotide sequence ID" value="NZ_CP047656.1"/>
</dbReference>
<feature type="binding site" evidence="5 7">
    <location>
        <position position="195"/>
    </location>
    <ligand>
        <name>FMN</name>
        <dbReference type="ChEBI" id="CHEBI:58210"/>
    </ligand>
</feature>
<protein>
    <recommendedName>
        <fullName evidence="5">Pyridoxine/pyridoxamine 5'-phosphate oxidase</fullName>
        <ecNumber evidence="5">1.4.3.5</ecNumber>
    </recommendedName>
    <alternativeName>
        <fullName evidence="5">PNP/PMP oxidase</fullName>
        <shortName evidence="5">PNPOx</shortName>
    </alternativeName>
    <alternativeName>
        <fullName evidence="5">Pyridoxal 5'-phosphate synthase</fullName>
    </alternativeName>
</protein>
<accession>A0A857JQX8</accession>
<dbReference type="InterPro" id="IPR011576">
    <property type="entry name" value="Pyridox_Oxase_N"/>
</dbReference>
<feature type="binding site" evidence="5 6">
    <location>
        <position position="131"/>
    </location>
    <ligand>
        <name>substrate</name>
    </ligand>
</feature>
<dbReference type="EMBL" id="CP047656">
    <property type="protein sequence ID" value="QHJ13501.1"/>
    <property type="molecule type" value="Genomic_DNA"/>
</dbReference>
<dbReference type="InterPro" id="IPR012349">
    <property type="entry name" value="Split_barrel_FMN-bd"/>
</dbReference>
<dbReference type="Pfam" id="PF01243">
    <property type="entry name" value="PNPOx_N"/>
    <property type="match status" value="1"/>
</dbReference>
<feature type="domain" description="Pyridoxine 5'-phosphate oxidase dimerisation C-terminal" evidence="9">
    <location>
        <begin position="172"/>
        <end position="217"/>
    </location>
</feature>
<evidence type="ECO:0000256" key="5">
    <source>
        <dbReference type="HAMAP-Rule" id="MF_01629"/>
    </source>
</evidence>
<feature type="domain" description="Pyridoxamine 5'-phosphate oxidase N-terminal" evidence="8">
    <location>
        <begin position="34"/>
        <end position="159"/>
    </location>
</feature>
<feature type="binding site" evidence="5 6">
    <location>
        <position position="123"/>
    </location>
    <ligand>
        <name>substrate</name>
    </ligand>
</feature>
<feature type="binding site" evidence="6">
    <location>
        <begin position="8"/>
        <end position="11"/>
    </location>
    <ligand>
        <name>substrate</name>
    </ligand>
</feature>
<sequence length="217" mass="24644">MQPLSQIRREYSQGHLTEGSLLSDPYLQFNLWMGDAVEAGLPDPTAMTVASVNDQGQPSQRIVLLKDVIGGDFVFYTNLGSRKAQDIMSNSKVSLHFPWHILERQVHVRGTASLVPRDAVQKYFSSRPISSQLAAWTSKQSQPIDSREALLARFEETKNTFSNKDIPAPEFWGGFKVTPQEIEFWQGGDHRLHDRFVFSRNVSHENSANWSVQRLMP</sequence>
<feature type="binding site" evidence="5 7">
    <location>
        <begin position="140"/>
        <end position="141"/>
    </location>
    <ligand>
        <name>FMN</name>
        <dbReference type="ChEBI" id="CHEBI:58210"/>
    </ligand>
</feature>
<feature type="binding site" evidence="5 7">
    <location>
        <position position="83"/>
    </location>
    <ligand>
        <name>FMN</name>
        <dbReference type="ChEBI" id="CHEBI:58210"/>
    </ligand>
</feature>
<dbReference type="UniPathway" id="UPA01068">
    <property type="reaction ID" value="UER00304"/>
</dbReference>
<dbReference type="SUPFAM" id="SSF50475">
    <property type="entry name" value="FMN-binding split barrel"/>
    <property type="match status" value="1"/>
</dbReference>